<dbReference type="Pfam" id="PF14510">
    <property type="entry name" value="ABC_trans_N"/>
    <property type="match status" value="1"/>
</dbReference>
<dbReference type="SMART" id="SM00382">
    <property type="entry name" value="AAA"/>
    <property type="match status" value="1"/>
</dbReference>
<feature type="region of interest" description="Disordered" evidence="13">
    <location>
        <begin position="598"/>
        <end position="636"/>
    </location>
</feature>
<feature type="domain" description="ABC transporter" evidence="15">
    <location>
        <begin position="1425"/>
        <end position="1668"/>
    </location>
</feature>
<feature type="transmembrane region" description="Helical" evidence="14">
    <location>
        <begin position="1760"/>
        <end position="1780"/>
    </location>
</feature>
<gene>
    <name evidence="16" type="ORF">GMOD_00007984</name>
</gene>
<comment type="similarity">
    <text evidence="3">Belongs to the ABC transporter superfamily. ABCG family. PDR (TC 3.A.1.205) subfamily.</text>
</comment>
<feature type="domain" description="ABC transporter" evidence="15">
    <location>
        <begin position="738"/>
        <end position="986"/>
    </location>
</feature>
<dbReference type="InterPro" id="IPR003593">
    <property type="entry name" value="AAA+_ATPase"/>
</dbReference>
<dbReference type="CDD" id="cd03233">
    <property type="entry name" value="ABCG_PDR_domain1"/>
    <property type="match status" value="1"/>
</dbReference>
<dbReference type="PANTHER" id="PTHR19241">
    <property type="entry name" value="ATP-BINDING CASSETTE TRANSPORTER"/>
    <property type="match status" value="1"/>
</dbReference>
<dbReference type="Pfam" id="PF04176">
    <property type="entry name" value="TIP41"/>
    <property type="match status" value="1"/>
</dbReference>
<keyword evidence="7" id="KW-0677">Repeat</keyword>
<dbReference type="PROSITE" id="PS50893">
    <property type="entry name" value="ABC_TRANSPORTER_2"/>
    <property type="match status" value="2"/>
</dbReference>
<feature type="compositionally biased region" description="Polar residues" evidence="13">
    <location>
        <begin position="567"/>
        <end position="580"/>
    </location>
</feature>
<dbReference type="Pfam" id="PF01061">
    <property type="entry name" value="ABC2_membrane"/>
    <property type="match status" value="2"/>
</dbReference>
<evidence type="ECO:0000313" key="17">
    <source>
        <dbReference type="Proteomes" id="UP000265663"/>
    </source>
</evidence>
<dbReference type="Pfam" id="PF00005">
    <property type="entry name" value="ABC_tran"/>
    <property type="match status" value="2"/>
</dbReference>
<dbReference type="GO" id="GO:0016887">
    <property type="term" value="F:ATP hydrolysis activity"/>
    <property type="evidence" value="ECO:0007669"/>
    <property type="project" value="InterPro"/>
</dbReference>
<feature type="region of interest" description="Disordered" evidence="13">
    <location>
        <begin position="1390"/>
        <end position="1415"/>
    </location>
</feature>
<feature type="transmembrane region" description="Helical" evidence="14">
    <location>
        <begin position="1174"/>
        <end position="1200"/>
    </location>
</feature>
<feature type="region of interest" description="Disordered" evidence="13">
    <location>
        <begin position="548"/>
        <end position="581"/>
    </location>
</feature>
<name>A0A3M7MGH6_9PLEO</name>
<dbReference type="GO" id="GO:0005524">
    <property type="term" value="F:ATP binding"/>
    <property type="evidence" value="ECO:0007669"/>
    <property type="project" value="UniProtKB-KW"/>
</dbReference>
<evidence type="ECO:0000259" key="15">
    <source>
        <dbReference type="PROSITE" id="PS50893"/>
    </source>
</evidence>
<evidence type="ECO:0000256" key="10">
    <source>
        <dbReference type="ARBA" id="ARBA00022989"/>
    </source>
</evidence>
<dbReference type="Pfam" id="PF06422">
    <property type="entry name" value="PDR_CDR"/>
    <property type="match status" value="1"/>
</dbReference>
<feature type="transmembrane region" description="Helical" evidence="14">
    <location>
        <begin position="1830"/>
        <end position="1863"/>
    </location>
</feature>
<keyword evidence="10 14" id="KW-1133">Transmembrane helix</keyword>
<evidence type="ECO:0000256" key="12">
    <source>
        <dbReference type="ARBA" id="ARBA00023180"/>
    </source>
</evidence>
<dbReference type="InterPro" id="IPR034001">
    <property type="entry name" value="ABCG_PDR_1"/>
</dbReference>
<keyword evidence="12" id="KW-0325">Glycoprotein</keyword>
<keyword evidence="5" id="KW-1003">Cell membrane</keyword>
<evidence type="ECO:0000256" key="14">
    <source>
        <dbReference type="SAM" id="Phobius"/>
    </source>
</evidence>
<dbReference type="EMBL" id="KE747840">
    <property type="protein sequence ID" value="RMZ73469.1"/>
    <property type="molecule type" value="Genomic_DNA"/>
</dbReference>
<feature type="transmembrane region" description="Helical" evidence="14">
    <location>
        <begin position="1348"/>
        <end position="1365"/>
    </location>
</feature>
<dbReference type="PROSITE" id="PS00211">
    <property type="entry name" value="ABC_TRANSPORTER_1"/>
    <property type="match status" value="1"/>
</dbReference>
<sequence length="2088" mass="233696">MVMEAHRRKILRMASLNGAPADTVAPGHVDTSITKQGFNITTRKLPILKAGPIEEMTKKLGIAPPEMIFGDNLVRIDHAESGWYIEFNAFDALDRVDKTGEKMFKVSYSKEWQQNRQKQFEDIKEVVKPFDWSYSTDYKGTTPPTLAFEPTETPIPLALLKRPDPIHFFDELVLYEDELADNGIAMLSCKIRVMPQRLLLLVRFFMRLDDVIFRIRDTRIFVEFGDNVVLREYTAREEKYEDVRKKLAGKKEHVLAIMRDPNRLAEHIPVVEHTLEGLQLKCLTITGNHKISLKIRSLFCIIPEVAEDQRTWQCPGESTNTSHHAIPEKYPYYDEWALSGEYLPSRACFGPPSTAARYSNSGREIDHTRSQWLFGTLLPCEMRQCNVGGSASVHVVRTKMRTLQDDAQISEDHLSAAYPWPPWLSPKTMQEMLYTVKKVQLPSCDVIFTVDEKHTQGPAICLMRSGCLWSRPKYTRQPKDESHLKYLVRTHTSGYWHVNVLLLAAWNGKNPRSGCYDRIRSNNAHCFIYLLPSFEAATIMAAPHSNGEPFMSSTSHSQQYSSQSFSEHQPSQGITRTASGRETYLPDGHEAVVELAHVSTRSSSDSSQTHVGQHGSSPKGRRKSISFDPYDAATGSLERQVTRPEIDDEGRRELVRIFTSASHVTRQMSIAQPGDPSVDPSSDAFDLTRFLNMFRNQMQAEGVEMKKVNVVYKNLNVFGSGKALQLQSTVADFFLAPFRAKEYFGKSDRKQILHSFDGIIRAGELCVVLGRPGSGCSTLLKALTGELHGLDTDDSMIHYNGIPQSRMMKEFKGETVYNQEVDKHFPHLTVGQTLEFAAAVRTPSSRPGGSSRDEFAKFMAQVVMAVLGLSHTYNTKVGSDFVRGVSGGERKRVSVAEMMLGGSPFASWDNSTRGLDSATALKFVRSLRIGADMTGGAAAVAIYQASQSVYDCFDKAAVLYEGRQIYFGPANKAKSYFERQGWYCPPRQTTGDFLTAITNPLERQPRQGMETQVPRTPEEFEQYWRNSPEYRALLEDIKDFESENPINEHGGLEQLRQQKNSVQAKGARQKSPYLISVPMQIKYNTRRAYQRILGDISSSATHAVLNLIIALVVGSIYFGHSKGSNSFQGRGATIFLAILFNALTSIGEIAGLYSQRPIIEKHNSYAFYHPATEAIAGIVADIPVKFVIAVAFNIVLYFLAQLRYTAGQFFLFFLVTYMTTFVMAAIFRTTAAVTKTVSQAMAGAGVLVLVLVIYTGFVIRPSEMHPWFSWLRWINPIFYAFEILVANEFHGVEFPCDTFIPSGPGYTLDGGNFMCNAQGAVAGQRFISGDRFIEAAYQYSWSHVWRNFGILVAFLIFFMVTYFIAVELNSSTTSTAEQLVFRRGHVPAHLQSDGKASDEETGASRQGEQEAPGDISAIEEQKGLFTWRDVVYDIEIKGEPRRLLDHVSGFVKPGTMTALMGVSGAGKTTLLDVLAQRTTMGVITGDMFVNGKPLDPAFQRSTGYVQQQDLHLETSTVREALQFSAMLRQPKSVSKQEKYDYVEEVIKMLNMSDFSEAVVGVPGEGLNVEQRKLLTIGVELAAKPKLLLFLDEPTSGLDSQSSWSIIAFLKRLSSAGQAILCTIHQPSAILFQEFDRLLFLARGGKTVYFGELGDNSSTLLEYFEHNGARPCGEDENPAEYMLEIVNNGKNDNGQDWFDVWKGSQEAQNVRREIDQLHEEKKYEDLNLAAESGGEFAMPLSTQIVECTYRAFQQYWRMPSYVFAKFGLVTIAGLFIGFSFYKPNATQAGMQTVIFSVFMLTTIFSSLVQQIQPLFVTQRSLYESRERPSKAYSWIAFMLANIIVEIPYGIMAGILVFASFYYPVVGTTQSSERQGLVLLLCIEFLVYTSTFAHMTIAALPNAETASGLVSLLTLMSMLFNGVLQTPSQLPRFWMFMYRVSPFTYWIGGMASTIVGGRTVTCSSTEVSIFDPPAGQTCGTYLTTFLSTSAGVLQNPNDVADCRYCSYRNADQFLAGSSLYYGERWRNFGIMFAYIGFNIALAVGMYYLFRVVKLSEVFGKGGKKKSGTKEGVERVAQQGAHPGGRSEEKD</sequence>
<keyword evidence="8" id="KW-0547">Nucleotide-binding</keyword>
<dbReference type="InterPro" id="IPR029481">
    <property type="entry name" value="ABC_trans_N"/>
</dbReference>
<reference evidence="16 17" key="1">
    <citation type="journal article" date="2014" name="PLoS ONE">
        <title>De novo Genome Assembly of the Fungal Plant Pathogen Pyrenophora semeniperda.</title>
        <authorList>
            <person name="Soliai M.M."/>
            <person name="Meyer S.E."/>
            <person name="Udall J.A."/>
            <person name="Elzinga D.E."/>
            <person name="Hermansen R.A."/>
            <person name="Bodily P.M."/>
            <person name="Hart A.A."/>
            <person name="Coleman C.E."/>
        </authorList>
    </citation>
    <scope>NUCLEOTIDE SEQUENCE [LARGE SCALE GENOMIC DNA]</scope>
    <source>
        <strain evidence="16 17">CCB06</strain>
        <tissue evidence="16">Mycelium</tissue>
    </source>
</reference>
<dbReference type="InterPro" id="IPR010929">
    <property type="entry name" value="PDR_CDR_ABC"/>
</dbReference>
<dbReference type="InterPro" id="IPR003439">
    <property type="entry name" value="ABC_transporter-like_ATP-bd"/>
</dbReference>
<keyword evidence="6 14" id="KW-0812">Transmembrane</keyword>
<evidence type="ECO:0000256" key="4">
    <source>
        <dbReference type="ARBA" id="ARBA00022448"/>
    </source>
</evidence>
<feature type="transmembrane region" description="Helical" evidence="14">
    <location>
        <begin position="2026"/>
        <end position="2047"/>
    </location>
</feature>
<dbReference type="InterPro" id="IPR034003">
    <property type="entry name" value="ABCG_PDR_2"/>
</dbReference>
<keyword evidence="17" id="KW-1185">Reference proteome</keyword>
<feature type="region of interest" description="Disordered" evidence="13">
    <location>
        <begin position="2058"/>
        <end position="2088"/>
    </location>
</feature>
<dbReference type="GO" id="GO:0140359">
    <property type="term" value="F:ABC-type transporter activity"/>
    <property type="evidence" value="ECO:0007669"/>
    <property type="project" value="InterPro"/>
</dbReference>
<dbReference type="GO" id="GO:0005886">
    <property type="term" value="C:plasma membrane"/>
    <property type="evidence" value="ECO:0007669"/>
    <property type="project" value="UniProtKB-SubCell"/>
</dbReference>
<evidence type="ECO:0000256" key="9">
    <source>
        <dbReference type="ARBA" id="ARBA00022840"/>
    </source>
</evidence>
<dbReference type="InterPro" id="IPR007303">
    <property type="entry name" value="TIP41-like"/>
</dbReference>
<feature type="transmembrane region" description="Helical" evidence="14">
    <location>
        <begin position="1100"/>
        <end position="1119"/>
    </location>
</feature>
<evidence type="ECO:0000256" key="13">
    <source>
        <dbReference type="SAM" id="MobiDB-lite"/>
    </source>
</evidence>
<feature type="transmembrane region" description="Helical" evidence="14">
    <location>
        <begin position="1792"/>
        <end position="1810"/>
    </location>
</feature>
<dbReference type="Proteomes" id="UP000265663">
    <property type="component" value="Unassembled WGS sequence"/>
</dbReference>
<feature type="transmembrane region" description="Helical" evidence="14">
    <location>
        <begin position="1239"/>
        <end position="1259"/>
    </location>
</feature>
<feature type="transmembrane region" description="Helical" evidence="14">
    <location>
        <begin position="1131"/>
        <end position="1154"/>
    </location>
</feature>
<evidence type="ECO:0000313" key="16">
    <source>
        <dbReference type="EMBL" id="RMZ73469.1"/>
    </source>
</evidence>
<dbReference type="InterPro" id="IPR013525">
    <property type="entry name" value="ABC2_TM"/>
</dbReference>
<feature type="compositionally biased region" description="Low complexity" evidence="13">
    <location>
        <begin position="552"/>
        <end position="566"/>
    </location>
</feature>
<dbReference type="InterPro" id="IPR043926">
    <property type="entry name" value="ABCG_dom"/>
</dbReference>
<dbReference type="CDD" id="cd03232">
    <property type="entry name" value="ABCG_PDR_domain2"/>
    <property type="match status" value="1"/>
</dbReference>
<evidence type="ECO:0000256" key="7">
    <source>
        <dbReference type="ARBA" id="ARBA00022737"/>
    </source>
</evidence>
<evidence type="ECO:0000256" key="2">
    <source>
        <dbReference type="ARBA" id="ARBA00004236"/>
    </source>
</evidence>
<evidence type="ECO:0000256" key="3">
    <source>
        <dbReference type="ARBA" id="ARBA00006012"/>
    </source>
</evidence>
<dbReference type="FunFam" id="3.40.50.300:FF:001601">
    <property type="entry name" value="ABC multidrug transporter"/>
    <property type="match status" value="1"/>
</dbReference>
<dbReference type="Gene3D" id="3.40.50.300">
    <property type="entry name" value="P-loop containing nucleotide triphosphate hydrolases"/>
    <property type="match status" value="2"/>
</dbReference>
<dbReference type="SUPFAM" id="SSF52540">
    <property type="entry name" value="P-loop containing nucleoside triphosphate hydrolases"/>
    <property type="match status" value="2"/>
</dbReference>
<dbReference type="OrthoDB" id="245989at2759"/>
<evidence type="ECO:0000256" key="1">
    <source>
        <dbReference type="ARBA" id="ARBA00004127"/>
    </source>
</evidence>
<comment type="subcellular location">
    <subcellularLocation>
        <location evidence="2">Cell membrane</location>
    </subcellularLocation>
    <subcellularLocation>
        <location evidence="1">Endomembrane system</location>
        <topology evidence="1">Multi-pass membrane protein</topology>
    </subcellularLocation>
</comment>
<protein>
    <submittedName>
        <fullName evidence="16">ABC-2 type transporter</fullName>
    </submittedName>
</protein>
<keyword evidence="4" id="KW-0813">Transport</keyword>
<dbReference type="FunFam" id="3.40.50.300:FF:000054">
    <property type="entry name" value="ABC multidrug transporter atrF"/>
    <property type="match status" value="1"/>
</dbReference>
<dbReference type="Pfam" id="PF19055">
    <property type="entry name" value="ABC2_membrane_7"/>
    <property type="match status" value="1"/>
</dbReference>
<proteinExistence type="inferred from homology"/>
<dbReference type="InterPro" id="IPR017871">
    <property type="entry name" value="ABC_transporter-like_CS"/>
</dbReference>
<evidence type="ECO:0000256" key="6">
    <source>
        <dbReference type="ARBA" id="ARBA00022692"/>
    </source>
</evidence>
<dbReference type="InterPro" id="IPR027417">
    <property type="entry name" value="P-loop_NTPase"/>
</dbReference>
<keyword evidence="9" id="KW-0067">ATP-binding</keyword>
<organism evidence="16 17">
    <name type="scientific">Pyrenophora seminiperda CCB06</name>
    <dbReference type="NCBI Taxonomy" id="1302712"/>
    <lineage>
        <taxon>Eukaryota</taxon>
        <taxon>Fungi</taxon>
        <taxon>Dikarya</taxon>
        <taxon>Ascomycota</taxon>
        <taxon>Pezizomycotina</taxon>
        <taxon>Dothideomycetes</taxon>
        <taxon>Pleosporomycetidae</taxon>
        <taxon>Pleosporales</taxon>
        <taxon>Pleosporineae</taxon>
        <taxon>Pleosporaceae</taxon>
        <taxon>Pyrenophora</taxon>
    </lineage>
</organism>
<feature type="transmembrane region" description="Helical" evidence="14">
    <location>
        <begin position="1904"/>
        <end position="1922"/>
    </location>
</feature>
<feature type="transmembrane region" description="Helical" evidence="14">
    <location>
        <begin position="1209"/>
        <end position="1227"/>
    </location>
</feature>
<evidence type="ECO:0000256" key="11">
    <source>
        <dbReference type="ARBA" id="ARBA00023136"/>
    </source>
</evidence>
<feature type="transmembrane region" description="Helical" evidence="14">
    <location>
        <begin position="1934"/>
        <end position="1953"/>
    </location>
</feature>
<dbReference type="GO" id="GO:0012505">
    <property type="term" value="C:endomembrane system"/>
    <property type="evidence" value="ECO:0007669"/>
    <property type="project" value="UniProtKB-SubCell"/>
</dbReference>
<accession>A0A3M7MGH6</accession>
<feature type="transmembrane region" description="Helical" evidence="14">
    <location>
        <begin position="1875"/>
        <end position="1898"/>
    </location>
</feature>
<evidence type="ECO:0000256" key="5">
    <source>
        <dbReference type="ARBA" id="ARBA00022475"/>
    </source>
</evidence>
<keyword evidence="11 14" id="KW-0472">Membrane</keyword>
<evidence type="ECO:0000256" key="8">
    <source>
        <dbReference type="ARBA" id="ARBA00022741"/>
    </source>
</evidence>